<accession>A0A0N0U5Z7</accession>
<reference evidence="1 2" key="1">
    <citation type="submission" date="2015-07" db="EMBL/GenBank/DDBJ databases">
        <title>The genome of Melipona quadrifasciata.</title>
        <authorList>
            <person name="Pan H."/>
            <person name="Kapheim K."/>
        </authorList>
    </citation>
    <scope>NUCLEOTIDE SEQUENCE [LARGE SCALE GENOMIC DNA]</scope>
    <source>
        <strain evidence="1">0111107301</strain>
        <tissue evidence="1">Whole body</tissue>
    </source>
</reference>
<dbReference type="EMBL" id="KQ435748">
    <property type="protein sequence ID" value="KOX76458.1"/>
    <property type="molecule type" value="Genomic_DNA"/>
</dbReference>
<evidence type="ECO:0000313" key="2">
    <source>
        <dbReference type="Proteomes" id="UP000053105"/>
    </source>
</evidence>
<proteinExistence type="predicted"/>
<evidence type="ECO:0000313" key="1">
    <source>
        <dbReference type="EMBL" id="KOX76458.1"/>
    </source>
</evidence>
<keyword evidence="2" id="KW-1185">Reference proteome</keyword>
<name>A0A0N0U5Z7_9HYME</name>
<sequence>MKNHAITQSLIKDKALKFLYGIVKGFIETKSNHNSNFNACFAVPLFLVEYFIDKIRYSDTEEDIPQSEKFYFGRTAYLWATSCHLLVVHVLLIDCSNFEPTTTSRSRDIPHYMFFEKPPYQENGPSVAYVVTSPQITTVDWWQPHAARIVGQLPIDERGGGRDLIWLDTRRSFGMCQTFHHFLAKRKEQEFANASGGRHLEEIISKP</sequence>
<dbReference type="AlphaFoldDB" id="A0A0N0U5Z7"/>
<protein>
    <submittedName>
        <fullName evidence="1">Uncharacterized protein</fullName>
    </submittedName>
</protein>
<gene>
    <name evidence="1" type="ORF">WN51_12139</name>
</gene>
<organism evidence="1 2">
    <name type="scientific">Melipona quadrifasciata</name>
    <dbReference type="NCBI Taxonomy" id="166423"/>
    <lineage>
        <taxon>Eukaryota</taxon>
        <taxon>Metazoa</taxon>
        <taxon>Ecdysozoa</taxon>
        <taxon>Arthropoda</taxon>
        <taxon>Hexapoda</taxon>
        <taxon>Insecta</taxon>
        <taxon>Pterygota</taxon>
        <taxon>Neoptera</taxon>
        <taxon>Endopterygota</taxon>
        <taxon>Hymenoptera</taxon>
        <taxon>Apocrita</taxon>
        <taxon>Aculeata</taxon>
        <taxon>Apoidea</taxon>
        <taxon>Anthophila</taxon>
        <taxon>Apidae</taxon>
        <taxon>Melipona</taxon>
    </lineage>
</organism>
<dbReference type="Proteomes" id="UP000053105">
    <property type="component" value="Unassembled WGS sequence"/>
</dbReference>